<gene>
    <name evidence="2" type="primary">g8349</name>
    <name evidence="2" type="ORF">VP750_LOCUS7178</name>
</gene>
<dbReference type="Proteomes" id="UP001497392">
    <property type="component" value="Unassembled WGS sequence"/>
</dbReference>
<dbReference type="InterPro" id="IPR029041">
    <property type="entry name" value="FAD-linked_oxidoreductase-like"/>
</dbReference>
<dbReference type="EMBL" id="CAXHTA020000012">
    <property type="protein sequence ID" value="CAL5225519.1"/>
    <property type="molecule type" value="Genomic_DNA"/>
</dbReference>
<proteinExistence type="predicted"/>
<keyword evidence="3" id="KW-1185">Reference proteome</keyword>
<protein>
    <submittedName>
        <fullName evidence="2">G8349 protein</fullName>
    </submittedName>
</protein>
<organism evidence="2 3">
    <name type="scientific">Coccomyxa viridis</name>
    <dbReference type="NCBI Taxonomy" id="1274662"/>
    <lineage>
        <taxon>Eukaryota</taxon>
        <taxon>Viridiplantae</taxon>
        <taxon>Chlorophyta</taxon>
        <taxon>core chlorophytes</taxon>
        <taxon>Trebouxiophyceae</taxon>
        <taxon>Trebouxiophyceae incertae sedis</taxon>
        <taxon>Coccomyxaceae</taxon>
        <taxon>Coccomyxa</taxon>
    </lineage>
</organism>
<accession>A0ABP1G053</accession>
<evidence type="ECO:0000313" key="2">
    <source>
        <dbReference type="EMBL" id="CAL5225519.1"/>
    </source>
</evidence>
<evidence type="ECO:0000256" key="1">
    <source>
        <dbReference type="ARBA" id="ARBA00023002"/>
    </source>
</evidence>
<keyword evidence="1" id="KW-0560">Oxidoreductase</keyword>
<reference evidence="2 3" key="1">
    <citation type="submission" date="2024-06" db="EMBL/GenBank/DDBJ databases">
        <authorList>
            <person name="Kraege A."/>
            <person name="Thomma B."/>
        </authorList>
    </citation>
    <scope>NUCLEOTIDE SEQUENCE [LARGE SCALE GENOMIC DNA]</scope>
</reference>
<dbReference type="SUPFAM" id="SSF51730">
    <property type="entry name" value="FAD-linked oxidoreductase"/>
    <property type="match status" value="1"/>
</dbReference>
<evidence type="ECO:0000313" key="3">
    <source>
        <dbReference type="Proteomes" id="UP001497392"/>
    </source>
</evidence>
<comment type="caution">
    <text evidence="2">The sequence shown here is derived from an EMBL/GenBank/DDBJ whole genome shotgun (WGS) entry which is preliminary data.</text>
</comment>
<dbReference type="Gene3D" id="3.20.20.220">
    <property type="match status" value="1"/>
</dbReference>
<name>A0ABP1G053_9CHLO</name>
<sequence length="262" mass="28307">MHWSDLFKPRKVLAPPDLHPAPGSVPDQYIVRTVGVQLRGPEALAQRLQERAGVARNGAPLQEAAAADALLLVSGSHALRPALSWTGALQDSKSALQIARKQREHGCLPKALSLWAVSNPLRDSPDSVLRKVDAGAEVLLTQPPLLNRQFEAWYEGLSRSGVMEAAHVVIGGCMLTSARSADFWLRLCGARHLEGAEALIAAFVKAEAAGKAALQQHSYEHAKAQIRQALELPAVAGMHVMPVSKAGRRLAMQLVQENVFQR</sequence>